<evidence type="ECO:0000256" key="1">
    <source>
        <dbReference type="SAM" id="MobiDB-lite"/>
    </source>
</evidence>
<name>A0A930V503_9ACTN</name>
<evidence type="ECO:0000256" key="2">
    <source>
        <dbReference type="SAM" id="Phobius"/>
    </source>
</evidence>
<dbReference type="EMBL" id="JADIVZ010000016">
    <property type="protein sequence ID" value="MBF4163860.1"/>
    <property type="molecule type" value="Genomic_DNA"/>
</dbReference>
<feature type="compositionally biased region" description="Low complexity" evidence="1">
    <location>
        <begin position="328"/>
        <end position="344"/>
    </location>
</feature>
<dbReference type="RefSeq" id="WP_194505121.1">
    <property type="nucleotide sequence ID" value="NZ_JADIVZ010000016.1"/>
</dbReference>
<organism evidence="4 5">
    <name type="scientific">Nocardioides acrostichi</name>
    <dbReference type="NCBI Taxonomy" id="2784339"/>
    <lineage>
        <taxon>Bacteria</taxon>
        <taxon>Bacillati</taxon>
        <taxon>Actinomycetota</taxon>
        <taxon>Actinomycetes</taxon>
        <taxon>Propionibacteriales</taxon>
        <taxon>Nocardioidaceae</taxon>
        <taxon>Nocardioides</taxon>
    </lineage>
</organism>
<keyword evidence="2" id="KW-0812">Transmembrane</keyword>
<keyword evidence="2" id="KW-0472">Membrane</keyword>
<accession>A0A930V503</accession>
<dbReference type="InterPro" id="IPR043725">
    <property type="entry name" value="DUF5667"/>
</dbReference>
<evidence type="ECO:0000313" key="4">
    <source>
        <dbReference type="EMBL" id="MBF4163860.1"/>
    </source>
</evidence>
<feature type="domain" description="DUF5667" evidence="3">
    <location>
        <begin position="119"/>
        <end position="201"/>
    </location>
</feature>
<dbReference type="Proteomes" id="UP000656804">
    <property type="component" value="Unassembled WGS sequence"/>
</dbReference>
<comment type="caution">
    <text evidence="4">The sequence shown here is derived from an EMBL/GenBank/DDBJ whole genome shotgun (WGS) entry which is preliminary data.</text>
</comment>
<feature type="compositionally biased region" description="Low complexity" evidence="1">
    <location>
        <begin position="284"/>
        <end position="298"/>
    </location>
</feature>
<keyword evidence="5" id="KW-1185">Reference proteome</keyword>
<reference evidence="4" key="1">
    <citation type="submission" date="2020-11" db="EMBL/GenBank/DDBJ databases">
        <title>Nocardioides sp. CBS4Y-1, whole genome shotgun sequence.</title>
        <authorList>
            <person name="Tuo L."/>
        </authorList>
    </citation>
    <scope>NUCLEOTIDE SEQUENCE</scope>
    <source>
        <strain evidence="4">CBS4Y-1</strain>
    </source>
</reference>
<protein>
    <recommendedName>
        <fullName evidence="3">DUF5667 domain-containing protein</fullName>
    </recommendedName>
</protein>
<feature type="transmembrane region" description="Helical" evidence="2">
    <location>
        <begin position="96"/>
        <end position="115"/>
    </location>
</feature>
<evidence type="ECO:0000259" key="3">
    <source>
        <dbReference type="Pfam" id="PF18915"/>
    </source>
</evidence>
<sequence length="423" mass="42583">MSPVFAARRRAEDFDALVEAAASSRPVEDPRFAELLEVVSALRAAPAPEPRPAFVSSLRERLMTAAETEFVPVAADPSRARLTVTSSRRSPRERRIAAYVGSLAIVGASAGMAAASQSALPGDVLYPLKRAIENVHTSLTGDEAARGSVLLASATDRLTEVQDLSNVDSPDATRIAQTLEEFTTQTTQGSELIIGGFTQSDSTSQEPSISALRDWTAASMSTLNDVAPSLPASAQSALVDAANLLAEIDLTTQSLCPTCTGDSIDQMPKFLAGAAEKVASSMPLGASASSSASPDALDPVLQPDGSPSASTLDPVVEPPGSDDSSSAGTDPTASDPTSTPDGTDLLGDLQDVFPSDSTTSGGGLGNLLGGGTTSGGTKSGGTKSGGTKSGGTKSGGTKSGGGSTSGSDPLGDLVDGLSDPLTP</sequence>
<feature type="compositionally biased region" description="Gly residues" evidence="1">
    <location>
        <begin position="360"/>
        <end position="404"/>
    </location>
</feature>
<gene>
    <name evidence="4" type="ORF">ISG29_19480</name>
</gene>
<dbReference type="Pfam" id="PF18915">
    <property type="entry name" value="DUF5667"/>
    <property type="match status" value="1"/>
</dbReference>
<feature type="region of interest" description="Disordered" evidence="1">
    <location>
        <begin position="284"/>
        <end position="423"/>
    </location>
</feature>
<evidence type="ECO:0000313" key="5">
    <source>
        <dbReference type="Proteomes" id="UP000656804"/>
    </source>
</evidence>
<dbReference type="AlphaFoldDB" id="A0A930V503"/>
<keyword evidence="2" id="KW-1133">Transmembrane helix</keyword>
<proteinExistence type="predicted"/>